<dbReference type="EMBL" id="MU269196">
    <property type="protein sequence ID" value="KAH7903124.1"/>
    <property type="molecule type" value="Genomic_DNA"/>
</dbReference>
<name>A0ACB7ZR12_9AGAM</name>
<organism evidence="1 2">
    <name type="scientific">Hygrophoropsis aurantiaca</name>
    <dbReference type="NCBI Taxonomy" id="72124"/>
    <lineage>
        <taxon>Eukaryota</taxon>
        <taxon>Fungi</taxon>
        <taxon>Dikarya</taxon>
        <taxon>Basidiomycota</taxon>
        <taxon>Agaricomycotina</taxon>
        <taxon>Agaricomycetes</taxon>
        <taxon>Agaricomycetidae</taxon>
        <taxon>Boletales</taxon>
        <taxon>Coniophorineae</taxon>
        <taxon>Hygrophoropsidaceae</taxon>
        <taxon>Hygrophoropsis</taxon>
    </lineage>
</organism>
<comment type="caution">
    <text evidence="1">The sequence shown here is derived from an EMBL/GenBank/DDBJ whole genome shotgun (WGS) entry which is preliminary data.</text>
</comment>
<evidence type="ECO:0000313" key="1">
    <source>
        <dbReference type="EMBL" id="KAH7903124.1"/>
    </source>
</evidence>
<proteinExistence type="predicted"/>
<dbReference type="Proteomes" id="UP000790377">
    <property type="component" value="Unassembled WGS sequence"/>
</dbReference>
<protein>
    <submittedName>
        <fullName evidence="1">Uncharacterized protein</fullName>
    </submittedName>
</protein>
<reference evidence="1" key="1">
    <citation type="journal article" date="2021" name="New Phytol.">
        <title>Evolutionary innovations through gain and loss of genes in the ectomycorrhizal Boletales.</title>
        <authorList>
            <person name="Wu G."/>
            <person name="Miyauchi S."/>
            <person name="Morin E."/>
            <person name="Kuo A."/>
            <person name="Drula E."/>
            <person name="Varga T."/>
            <person name="Kohler A."/>
            <person name="Feng B."/>
            <person name="Cao Y."/>
            <person name="Lipzen A."/>
            <person name="Daum C."/>
            <person name="Hundley H."/>
            <person name="Pangilinan J."/>
            <person name="Johnson J."/>
            <person name="Barry K."/>
            <person name="LaButti K."/>
            <person name="Ng V."/>
            <person name="Ahrendt S."/>
            <person name="Min B."/>
            <person name="Choi I.G."/>
            <person name="Park H."/>
            <person name="Plett J.M."/>
            <person name="Magnuson J."/>
            <person name="Spatafora J.W."/>
            <person name="Nagy L.G."/>
            <person name="Henrissat B."/>
            <person name="Grigoriev I.V."/>
            <person name="Yang Z.L."/>
            <person name="Xu J."/>
            <person name="Martin F.M."/>
        </authorList>
    </citation>
    <scope>NUCLEOTIDE SEQUENCE</scope>
    <source>
        <strain evidence="1">ATCC 28755</strain>
    </source>
</reference>
<accession>A0ACB7ZR12</accession>
<evidence type="ECO:0000313" key="2">
    <source>
        <dbReference type="Proteomes" id="UP000790377"/>
    </source>
</evidence>
<keyword evidence="2" id="KW-1185">Reference proteome</keyword>
<gene>
    <name evidence="1" type="ORF">BJ138DRAFT_1138786</name>
</gene>
<sequence length="403" mass="46374">MHVAAINVADELIPLWRGSFRCDPTDNRESWDWAVLQGDTWKDHGDAVAAATPFLPGSFDRPPRNPAEKINSGYKAWEYLLYLFGLGPALLYGILPDKYWKNFCKLVRGIRLMQQHEILSEELVEAHHMLIDFEREFEEIYYQRRPDRLHFIRPWIHSLGHLAPETLNKGPPISSSQWTMERTIGNLGQEIRSHSQPYANLSQRGVRRCQINALKILIPLLEPPEDILPRGSIDLGQGYVLLRRKERSSHHMRDCENTALLDFLNAPPRVLPPITRWARLRLPNGQIARSLWKESAMTRLPRISRNVKWRVLDQIKTLALVSLYSPPNLRLLEESCHTLYTCEYQGDRALCIVDTVAIKSVVAMIPHALPDNPEQLRFFLVEKPGLDVAYMGGAMEHMEGDED</sequence>